<keyword evidence="9" id="KW-0496">Mitochondrion</keyword>
<keyword evidence="3 9" id="KW-0963">Cytoplasm</keyword>
<comment type="function">
    <text evidence="9">NADPH-dependent reductase which is a central component of the cytosolic iron-sulfur (Fe-S) protein assembly (CIA) machinery. Transfers electrons from NADPH via its FAD and FMN prosthetic groups to the [2Fe-2S] cluster of DRE2, another key component of the CIA machinery. In turn, this reduced cluster provides electrons for assembly of cytosolic iron-sulfur cluster proteins. Positively controls H(2)O(2)-induced cell death.</text>
</comment>
<keyword evidence="6 9" id="KW-0274">FAD</keyword>
<reference evidence="13 14" key="1">
    <citation type="journal article" date="2024" name="J. Plant Pathol.">
        <title>Sequence and assembly of the genome of Seiridium unicorne, isolate CBS 538.82, causal agent of cypress canker disease.</title>
        <authorList>
            <person name="Scali E."/>
            <person name="Rocca G.D."/>
            <person name="Danti R."/>
            <person name="Garbelotto M."/>
            <person name="Barberini S."/>
            <person name="Baroncelli R."/>
            <person name="Emiliani G."/>
        </authorList>
    </citation>
    <scope>NUCLEOTIDE SEQUENCE [LARGE SCALE GENOMIC DNA]</scope>
    <source>
        <strain evidence="13 14">BM-138-508</strain>
    </source>
</reference>
<feature type="domain" description="Flavodoxin-like" evidence="11">
    <location>
        <begin position="19"/>
        <end position="163"/>
    </location>
</feature>
<evidence type="ECO:0000313" key="14">
    <source>
        <dbReference type="Proteomes" id="UP001408356"/>
    </source>
</evidence>
<dbReference type="InterPro" id="IPR001433">
    <property type="entry name" value="OxRdtase_FAD/NAD-bd"/>
</dbReference>
<keyword evidence="14" id="KW-1185">Reference proteome</keyword>
<evidence type="ECO:0000256" key="8">
    <source>
        <dbReference type="ARBA" id="ARBA00023002"/>
    </source>
</evidence>
<dbReference type="PROSITE" id="PS50902">
    <property type="entry name" value="FLAVODOXIN_LIKE"/>
    <property type="match status" value="1"/>
</dbReference>
<dbReference type="SUPFAM" id="SSF63380">
    <property type="entry name" value="Riboflavin synthase domain-like"/>
    <property type="match status" value="1"/>
</dbReference>
<dbReference type="HAMAP" id="MF_03178">
    <property type="entry name" value="NDOR1"/>
    <property type="match status" value="1"/>
</dbReference>
<dbReference type="SUPFAM" id="SSF52218">
    <property type="entry name" value="Flavoproteins"/>
    <property type="match status" value="1"/>
</dbReference>
<dbReference type="PANTHER" id="PTHR19384">
    <property type="entry name" value="NITRIC OXIDE SYNTHASE-RELATED"/>
    <property type="match status" value="1"/>
</dbReference>
<dbReference type="InterPro" id="IPR008254">
    <property type="entry name" value="Flavodoxin/NO_synth"/>
</dbReference>
<dbReference type="InterPro" id="IPR028879">
    <property type="entry name" value="NDOR1"/>
</dbReference>
<keyword evidence="4 9" id="KW-0285">Flavoprotein</keyword>
<feature type="binding site" evidence="9">
    <location>
        <begin position="560"/>
        <end position="563"/>
    </location>
    <ligand>
        <name>FAD</name>
        <dbReference type="ChEBI" id="CHEBI:57692"/>
    </ligand>
</feature>
<feature type="binding site" evidence="9">
    <location>
        <begin position="72"/>
        <end position="75"/>
    </location>
    <ligand>
        <name>FMN</name>
        <dbReference type="ChEBI" id="CHEBI:58210"/>
    </ligand>
</feature>
<evidence type="ECO:0000256" key="1">
    <source>
        <dbReference type="ARBA" id="ARBA00001917"/>
    </source>
</evidence>
<dbReference type="InterPro" id="IPR001709">
    <property type="entry name" value="Flavoprot_Pyr_Nucl_cyt_Rdtase"/>
</dbReference>
<protein>
    <recommendedName>
        <fullName evidence="9">NADPH-dependent diflavin oxidoreductase 1</fullName>
        <ecNumber evidence="9">1.18.1.-</ecNumber>
    </recommendedName>
    <alternativeName>
        <fullName evidence="9">NADPH-dependent FMN and FAD-containing oxidoreductase</fullName>
    </alternativeName>
</protein>
<comment type="cofactor">
    <cofactor evidence="2 9">
        <name>FAD</name>
        <dbReference type="ChEBI" id="CHEBI:57692"/>
    </cofactor>
</comment>
<feature type="compositionally biased region" description="Basic residues" evidence="10">
    <location>
        <begin position="382"/>
        <end position="391"/>
    </location>
</feature>
<comment type="subcellular location">
    <subcellularLocation>
        <location evidence="9">Cytoplasm</location>
    </subcellularLocation>
    <subcellularLocation>
        <location evidence="9">Mitochondrion</location>
    </subcellularLocation>
    <text evidence="9">Relocalizes to mitochondria after H(2)O(2) exposure.</text>
</comment>
<dbReference type="Gene3D" id="3.40.50.80">
    <property type="entry name" value="Nucleotide-binding domain of ferredoxin-NADP reductase (FNR) module"/>
    <property type="match status" value="1"/>
</dbReference>
<dbReference type="PRINTS" id="PR00369">
    <property type="entry name" value="FLAVODOXIN"/>
</dbReference>
<dbReference type="Pfam" id="PF00667">
    <property type="entry name" value="FAD_binding_1"/>
    <property type="match status" value="1"/>
</dbReference>
<feature type="binding site" evidence="9">
    <location>
        <position position="644"/>
    </location>
    <ligand>
        <name>NADP(+)</name>
        <dbReference type="ChEBI" id="CHEBI:58349"/>
    </ligand>
</feature>
<dbReference type="Proteomes" id="UP001408356">
    <property type="component" value="Unassembled WGS sequence"/>
</dbReference>
<sequence length="774" mass="87941">MADERLATGEILSVENRRVLVLYGSETGNSQDLAADLEDILERLRFRTDVFTMDDVGLRTLTQYSLVLFIISTTGQGEMPKNSRALWRKLLSRRLPATVFSNVKFTTFGLGDSSYRQFNWAARKLHKRLLQLGANEFYPRGEADERHDDGIDGGFLPWSISLRSHLISEFPLPEGLSPIPQDIQLPPKIFLERESVAAKMPDLFPEQRGKEFDRNGLDCKAARFSHVDAVNPRGQENELIEKRSHASGPASYVRLNEHTAADIKDYRGLNYLDRHNVLKDAAEKYQLADSAESFPVPHGDLLPIPDAWTATIAENDRLTPDDHWQDVRQLTIIVHPKSATGMPAAPVNMDHYSPRQSQVDDMSSPPSITSGPLGGQTEARKSSGKLKHSKKKQNEEEEEEEEEEAEEGLKSLFTAAGDSAVLYPKNFPEDVQTLIDLMGWNDVADERFKHFKERDDLFFAEHAPAGCYPLENSTLRQLLTNNYDITAIPKRSFFNTVRFFATDTMQSERLAEFALAKYSDEFYDYTSRPRRSILEILQDFSSVKVPYQFMPAVFPIIRGREYSIASAGPPANARRACQDTPIELLIAVVKYKTVLRKTRRGLCSRYVESLRPGTKVRISLKERGAPFANVETMRNPLLCIATGTGLAPIRAAFWERFMDKENGRNVLFFGARNKNADYFFKDEWPILGVDVHTAFSRDQKHKIYIQDVIRQEYKLICELIQYEATIMICGSSGKMPEAVRQAILDAMIKGELVKTVEGAIDYLEDNNQLWEEVW</sequence>
<feature type="binding site" evidence="9">
    <location>
        <begin position="601"/>
        <end position="604"/>
    </location>
    <ligand>
        <name>FAD</name>
        <dbReference type="ChEBI" id="CHEBI:57692"/>
    </ligand>
</feature>
<dbReference type="EC" id="1.18.1.-" evidence="9"/>
<comment type="caution">
    <text evidence="13">The sequence shown here is derived from an EMBL/GenBank/DDBJ whole genome shotgun (WGS) entry which is preliminary data.</text>
</comment>
<evidence type="ECO:0000256" key="6">
    <source>
        <dbReference type="ARBA" id="ARBA00022827"/>
    </source>
</evidence>
<feature type="compositionally biased region" description="Polar residues" evidence="10">
    <location>
        <begin position="354"/>
        <end position="370"/>
    </location>
</feature>
<dbReference type="PRINTS" id="PR00371">
    <property type="entry name" value="FPNCR"/>
</dbReference>
<dbReference type="PROSITE" id="PS51384">
    <property type="entry name" value="FAD_FR"/>
    <property type="match status" value="1"/>
</dbReference>
<comment type="catalytic activity">
    <reaction evidence="9">
        <text>2 oxidized [2Fe-2S]-[protein] + NADPH = 2 reduced [2Fe-2S]-[protein] + NADP(+) + H(+)</text>
        <dbReference type="Rhea" id="RHEA:67716"/>
        <dbReference type="Rhea" id="RHEA-COMP:17327"/>
        <dbReference type="Rhea" id="RHEA-COMP:17328"/>
        <dbReference type="ChEBI" id="CHEBI:15378"/>
        <dbReference type="ChEBI" id="CHEBI:33737"/>
        <dbReference type="ChEBI" id="CHEBI:33738"/>
        <dbReference type="ChEBI" id="CHEBI:57783"/>
        <dbReference type="ChEBI" id="CHEBI:58349"/>
    </reaction>
</comment>
<gene>
    <name evidence="9" type="primary">TAH18</name>
    <name evidence="13" type="ORF">SUNI508_01498</name>
</gene>
<evidence type="ECO:0000313" key="13">
    <source>
        <dbReference type="EMBL" id="KAK9417741.1"/>
    </source>
</evidence>
<accession>A0ABR2UTL8</accession>
<evidence type="ECO:0000259" key="12">
    <source>
        <dbReference type="PROSITE" id="PS51384"/>
    </source>
</evidence>
<comment type="subunit">
    <text evidence="9">Interacts with DRE2; as part of the cytosolic iron-sulfur (Fe-S) protein assembly (CIA) machinery.</text>
</comment>
<dbReference type="InterPro" id="IPR039261">
    <property type="entry name" value="FNR_nucleotide-bd"/>
</dbReference>
<evidence type="ECO:0000256" key="10">
    <source>
        <dbReference type="SAM" id="MobiDB-lite"/>
    </source>
</evidence>
<dbReference type="Gene3D" id="2.40.30.10">
    <property type="entry name" value="Translation factors"/>
    <property type="match status" value="1"/>
</dbReference>
<feature type="binding site" evidence="9">
    <location>
        <begin position="25"/>
        <end position="30"/>
    </location>
    <ligand>
        <name>FMN</name>
        <dbReference type="ChEBI" id="CHEBI:58210"/>
    </ligand>
</feature>
<dbReference type="InterPro" id="IPR029039">
    <property type="entry name" value="Flavoprotein-like_sf"/>
</dbReference>
<dbReference type="InterPro" id="IPR003097">
    <property type="entry name" value="CysJ-like_FAD-binding"/>
</dbReference>
<comment type="similarity">
    <text evidence="9">In the N-terminal section; belongs to the flavodoxin family.</text>
</comment>
<dbReference type="Pfam" id="PF00175">
    <property type="entry name" value="NAD_binding_1"/>
    <property type="match status" value="1"/>
</dbReference>
<evidence type="ECO:0000256" key="4">
    <source>
        <dbReference type="ARBA" id="ARBA00022630"/>
    </source>
</evidence>
<dbReference type="Gene3D" id="1.20.990.10">
    <property type="entry name" value="NADPH-cytochrome p450 Reductase, Chain A, domain 3"/>
    <property type="match status" value="1"/>
</dbReference>
<feature type="binding site" evidence="9">
    <location>
        <position position="530"/>
    </location>
    <ligand>
        <name>FAD</name>
        <dbReference type="ChEBI" id="CHEBI:57692"/>
    </ligand>
</feature>
<evidence type="ECO:0000259" key="11">
    <source>
        <dbReference type="PROSITE" id="PS50902"/>
    </source>
</evidence>
<feature type="binding site" evidence="9">
    <location>
        <position position="770"/>
    </location>
    <ligand>
        <name>FAD</name>
        <dbReference type="ChEBI" id="CHEBI:57692"/>
    </ligand>
</feature>
<dbReference type="SUPFAM" id="SSF52343">
    <property type="entry name" value="Ferredoxin reductase-like, C-terminal NADP-linked domain"/>
    <property type="match status" value="1"/>
</dbReference>
<feature type="region of interest" description="Disordered" evidence="10">
    <location>
        <begin position="340"/>
        <end position="408"/>
    </location>
</feature>
<comment type="caution">
    <text evidence="9">Lacks conserved residue(s) required for the propagation of feature annotation.</text>
</comment>
<dbReference type="InterPro" id="IPR023173">
    <property type="entry name" value="NADPH_Cyt_P450_Rdtase_alpha"/>
</dbReference>
<dbReference type="InterPro" id="IPR017938">
    <property type="entry name" value="Riboflavin_synthase-like_b-brl"/>
</dbReference>
<name>A0ABR2UTL8_9PEZI</name>
<dbReference type="PANTHER" id="PTHR19384:SF10">
    <property type="entry name" value="NADPH-DEPENDENT DIFLAVIN OXIDOREDUCTASE 1"/>
    <property type="match status" value="1"/>
</dbReference>
<evidence type="ECO:0000256" key="9">
    <source>
        <dbReference type="HAMAP-Rule" id="MF_03178"/>
    </source>
</evidence>
<organism evidence="13 14">
    <name type="scientific">Seiridium unicorne</name>
    <dbReference type="NCBI Taxonomy" id="138068"/>
    <lineage>
        <taxon>Eukaryota</taxon>
        <taxon>Fungi</taxon>
        <taxon>Dikarya</taxon>
        <taxon>Ascomycota</taxon>
        <taxon>Pezizomycotina</taxon>
        <taxon>Sordariomycetes</taxon>
        <taxon>Xylariomycetidae</taxon>
        <taxon>Amphisphaeriales</taxon>
        <taxon>Sporocadaceae</taxon>
        <taxon>Seiridium</taxon>
    </lineage>
</organism>
<comment type="cofactor">
    <cofactor evidence="1 9">
        <name>FMN</name>
        <dbReference type="ChEBI" id="CHEBI:58210"/>
    </cofactor>
</comment>
<feature type="binding site" evidence="9">
    <location>
        <position position="145"/>
    </location>
    <ligand>
        <name>FMN</name>
        <dbReference type="ChEBI" id="CHEBI:58210"/>
    </ligand>
</feature>
<dbReference type="Pfam" id="PF00258">
    <property type="entry name" value="Flavodoxin_1"/>
    <property type="match status" value="1"/>
</dbReference>
<evidence type="ECO:0000256" key="7">
    <source>
        <dbReference type="ARBA" id="ARBA00022857"/>
    </source>
</evidence>
<evidence type="ECO:0000256" key="2">
    <source>
        <dbReference type="ARBA" id="ARBA00001974"/>
    </source>
</evidence>
<keyword evidence="8 9" id="KW-0560">Oxidoreductase</keyword>
<comment type="similarity">
    <text evidence="9">Belongs to the NADPH-dependent diflavin oxidoreductase NDOR1 family.</text>
</comment>
<feature type="binding site" evidence="9">
    <location>
        <begin position="696"/>
        <end position="697"/>
    </location>
    <ligand>
        <name>NADP(+)</name>
        <dbReference type="ChEBI" id="CHEBI:58349"/>
    </ligand>
</feature>
<dbReference type="InterPro" id="IPR001094">
    <property type="entry name" value="Flavdoxin-like"/>
</dbReference>
<dbReference type="InterPro" id="IPR017927">
    <property type="entry name" value="FAD-bd_FR_type"/>
</dbReference>
<keyword evidence="7 9" id="KW-0521">NADP</keyword>
<dbReference type="Gene3D" id="3.40.50.360">
    <property type="match status" value="1"/>
</dbReference>
<evidence type="ECO:0000256" key="3">
    <source>
        <dbReference type="ARBA" id="ARBA00022490"/>
    </source>
</evidence>
<keyword evidence="5 9" id="KW-0288">FMN</keyword>
<comment type="similarity">
    <text evidence="9">In the C-terminal section; belongs to the flavoprotein pyridine nucleotide cytochrome reductase family.</text>
</comment>
<proteinExistence type="inferred from homology"/>
<evidence type="ECO:0000256" key="5">
    <source>
        <dbReference type="ARBA" id="ARBA00022643"/>
    </source>
</evidence>
<dbReference type="EMBL" id="JARVKF010000396">
    <property type="protein sequence ID" value="KAK9417741.1"/>
    <property type="molecule type" value="Genomic_DNA"/>
</dbReference>
<feature type="domain" description="FAD-binding FR-type" evidence="12">
    <location>
        <begin position="305"/>
        <end position="629"/>
    </location>
</feature>
<feature type="compositionally biased region" description="Acidic residues" evidence="10">
    <location>
        <begin position="395"/>
        <end position="406"/>
    </location>
</feature>